<dbReference type="PANTHER" id="PTHR34154">
    <property type="entry name" value="ALKALI-SENSITIVE LINKAGE PROTEIN 1"/>
    <property type="match status" value="1"/>
</dbReference>
<dbReference type="SUPFAM" id="SSF51445">
    <property type="entry name" value="(Trans)glycosidases"/>
    <property type="match status" value="1"/>
</dbReference>
<dbReference type="Gene3D" id="3.20.20.80">
    <property type="entry name" value="Glycosidases"/>
    <property type="match status" value="1"/>
</dbReference>
<gene>
    <name evidence="3" type="ORF">MOBT1_000168</name>
</gene>
<reference evidence="3" key="1">
    <citation type="submission" date="2023-03" db="EMBL/GenBank/DDBJ databases">
        <title>Mating type loci evolution in Malassezia.</title>
        <authorList>
            <person name="Coelho M.A."/>
        </authorList>
    </citation>
    <scope>NUCLEOTIDE SEQUENCE</scope>
    <source>
        <strain evidence="3">CBS 7876</strain>
    </source>
</reference>
<dbReference type="EMBL" id="CP119934">
    <property type="protein sequence ID" value="WFD01502.1"/>
    <property type="molecule type" value="Genomic_DNA"/>
</dbReference>
<feature type="chain" id="PRO_5042231260" description="Asl1-like glycosyl hydrolase catalytic domain-containing protein" evidence="1">
    <location>
        <begin position="25"/>
        <end position="318"/>
    </location>
</feature>
<evidence type="ECO:0000313" key="3">
    <source>
        <dbReference type="EMBL" id="WFD01502.1"/>
    </source>
</evidence>
<dbReference type="PANTHER" id="PTHR34154:SF3">
    <property type="entry name" value="ALKALI-SENSITIVE LINKAGE PROTEIN 1"/>
    <property type="match status" value="1"/>
</dbReference>
<name>A0AAF0IQK4_9BASI</name>
<evidence type="ECO:0000313" key="4">
    <source>
        <dbReference type="Proteomes" id="UP001214603"/>
    </source>
</evidence>
<feature type="signal peptide" evidence="1">
    <location>
        <begin position="1"/>
        <end position="24"/>
    </location>
</feature>
<sequence>MKFLSTVTVAATAIAVFCAESVSAKPQFGIPWGADDRWAKKIPSGVISWYHHWEKGYVAQMPKHTEYVPTFWGPQKYAQWELRKGEIAKHNSSHILAFNEPDIPTQANLDPEAAVELWMKELQPYAEQGKNVSSPQMVWNLNWIQQFMDKCKARGCKVGFMALHWYGSYKDLDLLKQWIGQIYSRYHLPIWVTEFGVTADSNPTQQQVSQFARDAIQWMSTLPYVERVAWNGGYDIANPPDKFATPFNALFANGGQFRQLANVYLPTLSTKIAAQKNQVNHAHGQGHGHGHKRHQHMVKRVPAFHATQKRSEESELQN</sequence>
<dbReference type="Proteomes" id="UP001214603">
    <property type="component" value="Chromosome 1"/>
</dbReference>
<dbReference type="AlphaFoldDB" id="A0AAF0IQK4"/>
<proteinExistence type="predicted"/>
<dbReference type="InterPro" id="IPR053183">
    <property type="entry name" value="ASL1"/>
</dbReference>
<protein>
    <recommendedName>
        <fullName evidence="2">Asl1-like glycosyl hydrolase catalytic domain-containing protein</fullName>
    </recommendedName>
</protein>
<feature type="domain" description="Asl1-like glycosyl hydrolase catalytic" evidence="2">
    <location>
        <begin position="30"/>
        <end position="264"/>
    </location>
</feature>
<organism evidence="3 4">
    <name type="scientific">Malassezia obtusa</name>
    <dbReference type="NCBI Taxonomy" id="76774"/>
    <lineage>
        <taxon>Eukaryota</taxon>
        <taxon>Fungi</taxon>
        <taxon>Dikarya</taxon>
        <taxon>Basidiomycota</taxon>
        <taxon>Ustilaginomycotina</taxon>
        <taxon>Malasseziomycetes</taxon>
        <taxon>Malasseziales</taxon>
        <taxon>Malasseziaceae</taxon>
        <taxon>Malassezia</taxon>
    </lineage>
</organism>
<dbReference type="Pfam" id="PF11790">
    <property type="entry name" value="Glyco_hydro_cc"/>
    <property type="match status" value="1"/>
</dbReference>
<dbReference type="GO" id="GO:0071966">
    <property type="term" value="P:fungal-type cell wall polysaccharide metabolic process"/>
    <property type="evidence" value="ECO:0007669"/>
    <property type="project" value="TreeGrafter"/>
</dbReference>
<dbReference type="GO" id="GO:0009277">
    <property type="term" value="C:fungal-type cell wall"/>
    <property type="evidence" value="ECO:0007669"/>
    <property type="project" value="TreeGrafter"/>
</dbReference>
<keyword evidence="4" id="KW-1185">Reference proteome</keyword>
<dbReference type="InterPro" id="IPR017853">
    <property type="entry name" value="GH"/>
</dbReference>
<accession>A0AAF0IQK4</accession>
<evidence type="ECO:0000256" key="1">
    <source>
        <dbReference type="SAM" id="SignalP"/>
    </source>
</evidence>
<keyword evidence="1" id="KW-0732">Signal</keyword>
<evidence type="ECO:0000259" key="2">
    <source>
        <dbReference type="Pfam" id="PF11790"/>
    </source>
</evidence>
<dbReference type="InterPro" id="IPR024655">
    <property type="entry name" value="Asl1_glyco_hydro_catalytic"/>
</dbReference>